<dbReference type="PANTHER" id="PTHR19375">
    <property type="entry name" value="HEAT SHOCK PROTEIN 70KDA"/>
    <property type="match status" value="1"/>
</dbReference>
<gene>
    <name evidence="5" type="ORF">COB20_03870</name>
</gene>
<keyword evidence="1 3" id="KW-0547">Nucleotide-binding</keyword>
<dbReference type="EMBL" id="NVUL01000013">
    <property type="protein sequence ID" value="PCI79941.1"/>
    <property type="molecule type" value="Genomic_DNA"/>
</dbReference>
<feature type="compositionally biased region" description="Polar residues" evidence="4">
    <location>
        <begin position="15"/>
        <end position="30"/>
    </location>
</feature>
<accession>A0A2A4XCC7</accession>
<proteinExistence type="inferred from homology"/>
<evidence type="ECO:0000256" key="4">
    <source>
        <dbReference type="SAM" id="MobiDB-lite"/>
    </source>
</evidence>
<dbReference type="Gene3D" id="3.90.640.10">
    <property type="entry name" value="Actin, Chain A, domain 4"/>
    <property type="match status" value="2"/>
</dbReference>
<dbReference type="Pfam" id="PF00012">
    <property type="entry name" value="HSP70"/>
    <property type="match status" value="2"/>
</dbReference>
<comment type="similarity">
    <text evidence="3">Belongs to the heat shock protein 70 family.</text>
</comment>
<dbReference type="GO" id="GO:0005524">
    <property type="term" value="F:ATP binding"/>
    <property type="evidence" value="ECO:0007669"/>
    <property type="project" value="UniProtKB-KW"/>
</dbReference>
<keyword evidence="2 3" id="KW-0067">ATP-binding</keyword>
<evidence type="ECO:0000256" key="1">
    <source>
        <dbReference type="ARBA" id="ARBA00022741"/>
    </source>
</evidence>
<name>A0A2A4XCC7_9GAMM</name>
<organism evidence="5 6">
    <name type="scientific">SAR86 cluster bacterium</name>
    <dbReference type="NCBI Taxonomy" id="2030880"/>
    <lineage>
        <taxon>Bacteria</taxon>
        <taxon>Pseudomonadati</taxon>
        <taxon>Pseudomonadota</taxon>
        <taxon>Gammaproteobacteria</taxon>
        <taxon>SAR86 cluster</taxon>
    </lineage>
</organism>
<dbReference type="InterPro" id="IPR043129">
    <property type="entry name" value="ATPase_NBD"/>
</dbReference>
<reference evidence="6" key="1">
    <citation type="submission" date="2017-08" db="EMBL/GenBank/DDBJ databases">
        <title>A dynamic microbial community with high functional redundancy inhabits the cold, oxic subseafloor aquifer.</title>
        <authorList>
            <person name="Tully B.J."/>
            <person name="Wheat C.G."/>
            <person name="Glazer B.T."/>
            <person name="Huber J.A."/>
        </authorList>
    </citation>
    <scope>NUCLEOTIDE SEQUENCE [LARGE SCALE GENOMIC DNA]</scope>
</reference>
<comment type="caution">
    <text evidence="5">The sequence shown here is derived from an EMBL/GenBank/DDBJ whole genome shotgun (WGS) entry which is preliminary data.</text>
</comment>
<dbReference type="AlphaFoldDB" id="A0A2A4XCC7"/>
<feature type="region of interest" description="Disordered" evidence="4">
    <location>
        <begin position="1"/>
        <end position="31"/>
    </location>
</feature>
<sequence>MPNHQNSLPGFEIPNQDSLEEQSGASQANKRPSIGIGIDYGTSNSAAAIFDGTKVHLVQLERHSVIMPSATYIDKDFKISTGQGAINHYIESNTGRTVELSAEILGESRTTTGQIGDKGLPEEGNTQTLYGQSFVDGGQQGRLFRGIKRLLGSTDSPRLMVFERAFRLVALITPLLLRIRKSIELQIPEEVSASAATDHACIGHPVNFEGSAENRNRAALDMLSEAYGYAEFVNQSYYPEPIAAALSYLHENQEHSAQSQVLLAVDFGGGTLDLCVIRREQSDFEVIATHGIGLGGDHIDQVMFKELLFPLLGRGERWKRAGEDREIETLFPFEEYEDLLLNWAISYMLNQNKFTTPLMKRISVGDEASIKFQRLYDMIKSNYSYLVFQCIKELKAELSEADSAKLDIPELDIEFELSREQFELMIGDLLDKFSQSISDLLQRVELESSDIDLVIRTGGSSLIPAVKRILEARFPGKVIEHDPFTSVAAGLAIADYEGLGEQLVQE</sequence>
<evidence type="ECO:0000313" key="5">
    <source>
        <dbReference type="EMBL" id="PCI79941.1"/>
    </source>
</evidence>
<evidence type="ECO:0000256" key="3">
    <source>
        <dbReference type="RuleBase" id="RU003322"/>
    </source>
</evidence>
<protein>
    <recommendedName>
        <fullName evidence="7">Hsp70 family protein</fullName>
    </recommendedName>
</protein>
<evidence type="ECO:0000313" key="6">
    <source>
        <dbReference type="Proteomes" id="UP000218767"/>
    </source>
</evidence>
<dbReference type="InterPro" id="IPR013126">
    <property type="entry name" value="Hsp_70_fam"/>
</dbReference>
<dbReference type="Gene3D" id="3.30.420.40">
    <property type="match status" value="5"/>
</dbReference>
<dbReference type="GO" id="GO:0140662">
    <property type="term" value="F:ATP-dependent protein folding chaperone"/>
    <property type="evidence" value="ECO:0007669"/>
    <property type="project" value="InterPro"/>
</dbReference>
<dbReference type="Proteomes" id="UP000218767">
    <property type="component" value="Unassembled WGS sequence"/>
</dbReference>
<evidence type="ECO:0008006" key="7">
    <source>
        <dbReference type="Google" id="ProtNLM"/>
    </source>
</evidence>
<dbReference type="SUPFAM" id="SSF53067">
    <property type="entry name" value="Actin-like ATPase domain"/>
    <property type="match status" value="3"/>
</dbReference>
<evidence type="ECO:0000256" key="2">
    <source>
        <dbReference type="ARBA" id="ARBA00022840"/>
    </source>
</evidence>